<proteinExistence type="predicted"/>
<dbReference type="AlphaFoldDB" id="D4YP35"/>
<dbReference type="Proteomes" id="UP000005714">
    <property type="component" value="Unassembled WGS sequence"/>
</dbReference>
<name>D4YP35_9MICO</name>
<evidence type="ECO:0008006" key="3">
    <source>
        <dbReference type="Google" id="ProtNLM"/>
    </source>
</evidence>
<dbReference type="eggNOG" id="ENOG5032F8B">
    <property type="taxonomic scope" value="Bacteria"/>
</dbReference>
<protein>
    <recommendedName>
        <fullName evidence="3">SIR2-like domain-containing protein</fullName>
    </recommendedName>
</protein>
<comment type="caution">
    <text evidence="1">The sequence shown here is derived from an EMBL/GenBank/DDBJ whole genome shotgun (WGS) entry which is preliminary data.</text>
</comment>
<accession>D4YP35</accession>
<keyword evidence="2" id="KW-1185">Reference proteome</keyword>
<dbReference type="InterPro" id="IPR025935">
    <property type="entry name" value="AbiH"/>
</dbReference>
<evidence type="ECO:0000313" key="1">
    <source>
        <dbReference type="EMBL" id="EFG46992.1"/>
    </source>
</evidence>
<dbReference type="RefSeq" id="WP_005884940.1">
    <property type="nucleotide sequence ID" value="NZ_ADNU01000047.1"/>
</dbReference>
<dbReference type="EMBL" id="ADNU01000047">
    <property type="protein sequence ID" value="EFG46992.1"/>
    <property type="molecule type" value="Genomic_DNA"/>
</dbReference>
<dbReference type="STRING" id="585530.HMPREF0183_1695"/>
<sequence length="392" mass="44949">MPYTNYETKVENPRHQHNIMAIVGNGFDIQALSDLGVRGDTKYTSFYYFLKSRSFKTDNLIFEQMSELETNGAENWSDVEGAIDRLYRAGTAVAEISDAMHEIQGEFATFLDQLVNPSTLTKLNEQTVTHRMTLASLMEFLGDLSDPDEYSRMSFPATTDIGDIYNFLFINFNYTSLLDNYLYLDKTQFEPHPFISSDRQTYFHPNPRGHNVLLPGPRKSCERQEFSAATYLATDIIHPHGTQSTPRSLLFGIDPHEGDEVGRVLSKPYWAQNEREYADLFPNTNLFIIFGTSLGSTDRWWWHNILATLQRQDAQRPDILIYWYDDIGEATPDSVKARLVEASGLAVTDELRQAVNAHTRVILYDNTTPRAFLNTNPDHIPLWIHRNNQAMP</sequence>
<evidence type="ECO:0000313" key="2">
    <source>
        <dbReference type="Proteomes" id="UP000005714"/>
    </source>
</evidence>
<organism evidence="1 2">
    <name type="scientific">Brevibacterium mcbrellneri ATCC 49030</name>
    <dbReference type="NCBI Taxonomy" id="585530"/>
    <lineage>
        <taxon>Bacteria</taxon>
        <taxon>Bacillati</taxon>
        <taxon>Actinomycetota</taxon>
        <taxon>Actinomycetes</taxon>
        <taxon>Micrococcales</taxon>
        <taxon>Brevibacteriaceae</taxon>
        <taxon>Brevibacterium</taxon>
    </lineage>
</organism>
<dbReference type="Pfam" id="PF14253">
    <property type="entry name" value="AbiH"/>
    <property type="match status" value="1"/>
</dbReference>
<gene>
    <name evidence="1" type="ORF">HMPREF0183_1695</name>
</gene>
<reference evidence="1 2" key="1">
    <citation type="submission" date="2010-04" db="EMBL/GenBank/DDBJ databases">
        <authorList>
            <person name="Qin X."/>
            <person name="Bachman B."/>
            <person name="Battles P."/>
            <person name="Bell A."/>
            <person name="Bess C."/>
            <person name="Bickham C."/>
            <person name="Chaboub L."/>
            <person name="Chen D."/>
            <person name="Coyle M."/>
            <person name="Deiros D.R."/>
            <person name="Dinh H."/>
            <person name="Forbes L."/>
            <person name="Fowler G."/>
            <person name="Francisco L."/>
            <person name="Fu Q."/>
            <person name="Gubbala S."/>
            <person name="Hale W."/>
            <person name="Han Y."/>
            <person name="Hemphill L."/>
            <person name="Highlander S.K."/>
            <person name="Hirani K."/>
            <person name="Hogues M."/>
            <person name="Jackson L."/>
            <person name="Jakkamsetti A."/>
            <person name="Javaid M."/>
            <person name="Jiang H."/>
            <person name="Korchina V."/>
            <person name="Kovar C."/>
            <person name="Lara F."/>
            <person name="Lee S."/>
            <person name="Mata R."/>
            <person name="Mathew T."/>
            <person name="Moen C."/>
            <person name="Morales K."/>
            <person name="Munidasa M."/>
            <person name="Nazareth L."/>
            <person name="Ngo R."/>
            <person name="Nguyen L."/>
            <person name="Okwuonu G."/>
            <person name="Ongeri F."/>
            <person name="Patil S."/>
            <person name="Petrosino J."/>
            <person name="Pham C."/>
            <person name="Pham P."/>
            <person name="Pu L.-L."/>
            <person name="Puazo M."/>
            <person name="Raj R."/>
            <person name="Reid J."/>
            <person name="Rouhana J."/>
            <person name="Saada N."/>
            <person name="Shang Y."/>
            <person name="Simmons D."/>
            <person name="Thornton R."/>
            <person name="Warren J."/>
            <person name="Weissenberger G."/>
            <person name="Zhang J."/>
            <person name="Zhang L."/>
            <person name="Zhou C."/>
            <person name="Zhu D."/>
            <person name="Muzny D."/>
            <person name="Worley K."/>
            <person name="Gibbs R."/>
        </authorList>
    </citation>
    <scope>NUCLEOTIDE SEQUENCE [LARGE SCALE GENOMIC DNA]</scope>
    <source>
        <strain evidence="1 2">ATCC 49030</strain>
    </source>
</reference>